<feature type="signal peptide" evidence="1">
    <location>
        <begin position="1"/>
        <end position="20"/>
    </location>
</feature>
<feature type="domain" description="PcRGLX/YetA-like central beta-sandwich" evidence="3">
    <location>
        <begin position="123"/>
        <end position="489"/>
    </location>
</feature>
<evidence type="ECO:0000259" key="4">
    <source>
        <dbReference type="Pfam" id="PF21346"/>
    </source>
</evidence>
<dbReference type="EMBL" id="JAGPNK010000017">
    <property type="protein sequence ID" value="KAH7305987.1"/>
    <property type="molecule type" value="Genomic_DNA"/>
</dbReference>
<dbReference type="PANTHER" id="PTHR40081">
    <property type="entry name" value="CONCANAVALIN A-LIKE LECTIN/GLUCANASE"/>
    <property type="match status" value="1"/>
</dbReference>
<feature type="chain" id="PRO_5035467908" evidence="1">
    <location>
        <begin position="21"/>
        <end position="916"/>
    </location>
</feature>
<sequence>MQKASALLLALLGAINGVAARPANSSSSSVKVRWLGDTPKQSIGTTFGVPWPQGQFVPEKTAFTLFGDNDEELPLQTWVTGYWRDGSVKWTGHAIPKSDNISGEYTVHASRCSKDKRDVEGLAVDDSDDQVTVDTGAISVTFPKSGNAIISSIKTAGGNTVGQNGKLILHSQSSVHDDVASRASSSIDYSNFESNIEGVEVSEENSVRALVTVRGKHQLSSGADHDDWLSFVLRFYLYKDSEAIRIVHSIVFDGKAQEDFISGLGIRFQVPLKDEKLYNRHVRLSGVDGGFLNEAVLGITGLRRDPGAAVRTAQFEGRELPDESTWDTRVTSRLHWIPAWNDYSLSQLSPDGFTLKKRTQPGQTWLNIPGGTRSGGLAYLGGATQGGLAVGLKDFWKRYPTGLDISNAASDAGDLTLWLYSPDASPLDLRGYHDGMGQDTYREQLDALEITYEDYEPDFDTPYGIARTNEIFLFAFDSTPSSDRLSELTDYINAPPVLMAEPEYIRGTKAAGSYWDLPDTSTPRRASIESHLDFNMKFYESEVENRRWYGFLDYGDFMHAYDVDRHTWRYDIGGYAWDNSELSPDLFVWLYFLRTGREDVWRFAEAMTRHTGEVDMYHVGKWKGLGTRHGVLHFADSAKQARIGQSQYRKYFYYLSGGDERTGEVVAETLDTDQTYGILDPLRKVRTDGWTPSPGNPVTFSLGTDWGGLAASWLIEWERRGPRWEEARDKLLGTASSIANLKNGFVTGTGLYTIRNATLDAPPTDPNNEGVVDVSHLSSMFGLPEVLWEFLDYMGDEAPEGFEDAWMDYCYYYLAAAPEQVARYGASFRVSLRQAHSRLLANWATKNGNETAARQAWSAYFDTDGLRESLPWATERIEGSAVLTPVDEAAWMSTNDFAQYGLASIQNLALIGDSLA</sequence>
<evidence type="ECO:0000313" key="6">
    <source>
        <dbReference type="Proteomes" id="UP000813444"/>
    </source>
</evidence>
<evidence type="ECO:0000259" key="2">
    <source>
        <dbReference type="Pfam" id="PF19501"/>
    </source>
</evidence>
<proteinExistence type="predicted"/>
<evidence type="ECO:0000256" key="1">
    <source>
        <dbReference type="SAM" id="SignalP"/>
    </source>
</evidence>
<protein>
    <submittedName>
        <fullName evidence="5">Uncharacterized protein</fullName>
    </submittedName>
</protein>
<evidence type="ECO:0000313" key="5">
    <source>
        <dbReference type="EMBL" id="KAH7305987.1"/>
    </source>
</evidence>
<gene>
    <name evidence="5" type="ORF">B0I35DRAFT_399969</name>
</gene>
<dbReference type="InterPro" id="IPR048331">
    <property type="entry name" value="PcRGLX/YetA_3rd"/>
</dbReference>
<evidence type="ECO:0000259" key="3">
    <source>
        <dbReference type="Pfam" id="PF21345"/>
    </source>
</evidence>
<accession>A0A8K0SGT8</accession>
<comment type="caution">
    <text evidence="5">The sequence shown here is derived from an EMBL/GenBank/DDBJ whole genome shotgun (WGS) entry which is preliminary data.</text>
</comment>
<reference evidence="5" key="1">
    <citation type="journal article" date="2021" name="Nat. Commun.">
        <title>Genetic determinants of endophytism in the Arabidopsis root mycobiome.</title>
        <authorList>
            <person name="Mesny F."/>
            <person name="Miyauchi S."/>
            <person name="Thiergart T."/>
            <person name="Pickel B."/>
            <person name="Atanasova L."/>
            <person name="Karlsson M."/>
            <person name="Huettel B."/>
            <person name="Barry K.W."/>
            <person name="Haridas S."/>
            <person name="Chen C."/>
            <person name="Bauer D."/>
            <person name="Andreopoulos W."/>
            <person name="Pangilinan J."/>
            <person name="LaButti K."/>
            <person name="Riley R."/>
            <person name="Lipzen A."/>
            <person name="Clum A."/>
            <person name="Drula E."/>
            <person name="Henrissat B."/>
            <person name="Kohler A."/>
            <person name="Grigoriev I.V."/>
            <person name="Martin F.M."/>
            <person name="Hacquard S."/>
        </authorList>
    </citation>
    <scope>NUCLEOTIDE SEQUENCE</scope>
    <source>
        <strain evidence="5">MPI-CAGE-CH-0235</strain>
    </source>
</reference>
<dbReference type="Proteomes" id="UP000813444">
    <property type="component" value="Unassembled WGS sequence"/>
</dbReference>
<dbReference type="Pfam" id="PF21346">
    <property type="entry name" value="PcRGLX_3rd"/>
    <property type="match status" value="1"/>
</dbReference>
<keyword evidence="1" id="KW-0732">Signal</keyword>
<feature type="domain" description="PcRGLX/YetA-like N-terminal RIFT barrel" evidence="2">
    <location>
        <begin position="29"/>
        <end position="109"/>
    </location>
</feature>
<feature type="domain" description="PcRGLX/YetA-like C-terminal alpha/alpha toroid" evidence="4">
    <location>
        <begin position="495"/>
        <end position="915"/>
    </location>
</feature>
<dbReference type="InterPro" id="IPR048330">
    <property type="entry name" value="PcRGLX/YetA_2nd"/>
</dbReference>
<dbReference type="InterPro" id="IPR045793">
    <property type="entry name" value="PcRGLX/YetA-like"/>
</dbReference>
<organism evidence="5 6">
    <name type="scientific">Stachybotrys elegans</name>
    <dbReference type="NCBI Taxonomy" id="80388"/>
    <lineage>
        <taxon>Eukaryota</taxon>
        <taxon>Fungi</taxon>
        <taxon>Dikarya</taxon>
        <taxon>Ascomycota</taxon>
        <taxon>Pezizomycotina</taxon>
        <taxon>Sordariomycetes</taxon>
        <taxon>Hypocreomycetidae</taxon>
        <taxon>Hypocreales</taxon>
        <taxon>Stachybotryaceae</taxon>
        <taxon>Stachybotrys</taxon>
    </lineage>
</organism>
<keyword evidence="6" id="KW-1185">Reference proteome</keyword>
<dbReference type="Pfam" id="PF19501">
    <property type="entry name" value="PcRGLX_1st"/>
    <property type="match status" value="1"/>
</dbReference>
<dbReference type="AlphaFoldDB" id="A0A8K0SGT8"/>
<dbReference type="OrthoDB" id="4798501at2759"/>
<dbReference type="InterPro" id="IPR048329">
    <property type="entry name" value="PcRGLX_1st"/>
</dbReference>
<name>A0A8K0SGT8_9HYPO</name>
<dbReference type="PANTHER" id="PTHR40081:SF1">
    <property type="entry name" value="TAT PATHWAY SIGNAL SEQUENCE DOMAIN PROTEIN"/>
    <property type="match status" value="1"/>
</dbReference>
<dbReference type="Pfam" id="PF21345">
    <property type="entry name" value="PcRGLX_2nd"/>
    <property type="match status" value="1"/>
</dbReference>